<sequence>MTKVIKNTHTEFYSDKFDATIASNLSLFLYAERLIIIAKDANGSILAVNDYPFQESQELHSILESDELVQACKSQEGSKIYVFSEDFCLVPGMLFESDSAAKYLHFATPIMDSVTFFHRGIENNSIVVLGAGPKSLLKIFKKHINAPEIIHGSTLALEYFLSDKSEMLNQELAISIEDGQIYVAGFSARELKFFNRFEVSNNQEFLKYTFSVLHQMAFDRMHCKITIIGNLKEIGVDQKILDQYFKNINLPEPKTTQTYHPGAEEFKTTKKLAAFWTN</sequence>
<comment type="caution">
    <text evidence="1">The sequence shown here is derived from an EMBL/GenBank/DDBJ whole genome shotgun (WGS) entry which is preliminary data.</text>
</comment>
<gene>
    <name evidence="1" type="ORF">GCM10007049_20600</name>
</gene>
<protein>
    <recommendedName>
        <fullName evidence="3">DUF3822 family protein</fullName>
    </recommendedName>
</protein>
<dbReference type="Gene3D" id="3.30.420.260">
    <property type="match status" value="1"/>
</dbReference>
<dbReference type="Proteomes" id="UP000619457">
    <property type="component" value="Unassembled WGS sequence"/>
</dbReference>
<evidence type="ECO:0008006" key="3">
    <source>
        <dbReference type="Google" id="ProtNLM"/>
    </source>
</evidence>
<organism evidence="1 2">
    <name type="scientific">Echinicola pacifica</name>
    <dbReference type="NCBI Taxonomy" id="346377"/>
    <lineage>
        <taxon>Bacteria</taxon>
        <taxon>Pseudomonadati</taxon>
        <taxon>Bacteroidota</taxon>
        <taxon>Cytophagia</taxon>
        <taxon>Cytophagales</taxon>
        <taxon>Cyclobacteriaceae</taxon>
        <taxon>Echinicola</taxon>
    </lineage>
</organism>
<dbReference type="InterPro" id="IPR024213">
    <property type="entry name" value="DUF3822"/>
</dbReference>
<keyword evidence="2" id="KW-1185">Reference proteome</keyword>
<dbReference type="EMBL" id="BMWX01000003">
    <property type="protein sequence ID" value="GGZ27637.1"/>
    <property type="molecule type" value="Genomic_DNA"/>
</dbReference>
<proteinExistence type="predicted"/>
<reference evidence="1" key="1">
    <citation type="journal article" date="2014" name="Int. J. Syst. Evol. Microbiol.">
        <title>Complete genome sequence of Corynebacterium casei LMG S-19264T (=DSM 44701T), isolated from a smear-ripened cheese.</title>
        <authorList>
            <consortium name="US DOE Joint Genome Institute (JGI-PGF)"/>
            <person name="Walter F."/>
            <person name="Albersmeier A."/>
            <person name="Kalinowski J."/>
            <person name="Ruckert C."/>
        </authorList>
    </citation>
    <scope>NUCLEOTIDE SEQUENCE</scope>
    <source>
        <strain evidence="1">KCTC 12368</strain>
    </source>
</reference>
<dbReference type="AlphaFoldDB" id="A0A918PYR4"/>
<dbReference type="RefSeq" id="WP_018473030.1">
    <property type="nucleotide sequence ID" value="NZ_BMWX01000003.1"/>
</dbReference>
<dbReference type="Pfam" id="PF12864">
    <property type="entry name" value="DUF3822"/>
    <property type="match status" value="1"/>
</dbReference>
<reference evidence="1" key="2">
    <citation type="submission" date="2020-09" db="EMBL/GenBank/DDBJ databases">
        <authorList>
            <person name="Sun Q."/>
            <person name="Kim S."/>
        </authorList>
    </citation>
    <scope>NUCLEOTIDE SEQUENCE</scope>
    <source>
        <strain evidence="1">KCTC 12368</strain>
    </source>
</reference>
<name>A0A918PYR4_9BACT</name>
<accession>A0A918PYR4</accession>
<evidence type="ECO:0000313" key="1">
    <source>
        <dbReference type="EMBL" id="GGZ27637.1"/>
    </source>
</evidence>
<dbReference type="CDD" id="cd24013">
    <property type="entry name" value="ASKHA_ATPase_BT3980-like"/>
    <property type="match status" value="1"/>
</dbReference>
<evidence type="ECO:0000313" key="2">
    <source>
        <dbReference type="Proteomes" id="UP000619457"/>
    </source>
</evidence>
<dbReference type="Gene3D" id="3.30.420.250">
    <property type="match status" value="1"/>
</dbReference>